<dbReference type="KEGG" id="sje:AAV35_012585"/>
<keyword evidence="3" id="KW-1185">Reference proteome</keyword>
<reference evidence="2 3" key="1">
    <citation type="journal article" date="2012" name="J. Bacteriol.">
        <title>Draft Genome Sequence of Salimicrobium sp. Strain MJ3, Isolated from Myulchi-Jeot, Korean Fermented Seafood.</title>
        <authorList>
            <person name="Lee S.H."/>
            <person name="Jung J.Y."/>
            <person name="Jeon C.O."/>
        </authorList>
    </citation>
    <scope>NUCLEOTIDE SEQUENCE [LARGE SCALE GENOMIC DNA]</scope>
    <source>
        <strain evidence="2 3">MJ3</strain>
    </source>
</reference>
<protein>
    <submittedName>
        <fullName evidence="2">Uncharacterized protein</fullName>
    </submittedName>
</protein>
<dbReference type="Proteomes" id="UP000092654">
    <property type="component" value="Chromosome"/>
</dbReference>
<dbReference type="Gene3D" id="2.20.28.160">
    <property type="match status" value="1"/>
</dbReference>
<dbReference type="CDD" id="cd20335">
    <property type="entry name" value="BRcat_RBR"/>
    <property type="match status" value="1"/>
</dbReference>
<evidence type="ECO:0000313" key="4">
    <source>
        <dbReference type="Proteomes" id="UP000092654"/>
    </source>
</evidence>
<proteinExistence type="predicted"/>
<gene>
    <name evidence="1" type="ORF">AAV35_012585</name>
    <name evidence="2" type="ORF">MJ3_13754</name>
</gene>
<reference evidence="1" key="3">
    <citation type="submission" date="2016-11" db="EMBL/GenBank/DDBJ databases">
        <title>Salimicrobium jeotgali MJ3, isolated from Myulchi jeot, a traditional Korean fermented seafood.</title>
        <authorList>
            <person name="Kim K.H."/>
            <person name="Jeon C.O."/>
            <person name="Jin H.M."/>
        </authorList>
    </citation>
    <scope>NUCLEOTIDE SEQUENCE</scope>
    <source>
        <strain evidence="1">MJ3</strain>
    </source>
</reference>
<reference evidence="4" key="2">
    <citation type="submission" date="2015-06" db="EMBL/GenBank/DDBJ databases">
        <title>Salimicrobium jeotgali MJ3, isolated from Myulchi jeot, a traditional Korean fermented seafood.</title>
        <authorList>
            <person name="Kim K.H."/>
            <person name="Jeon C.O."/>
            <person name="Jin H.M."/>
        </authorList>
    </citation>
    <scope>NUCLEOTIDE SEQUENCE [LARGE SCALE GENOMIC DNA]</scope>
    <source>
        <strain evidence="4">MJ3</strain>
    </source>
</reference>
<dbReference type="EMBL" id="CP011361">
    <property type="protein sequence ID" value="AKG05509.1"/>
    <property type="molecule type" value="Genomic_DNA"/>
</dbReference>
<dbReference type="STRING" id="1230341.AAV35_012585"/>
<dbReference type="RefSeq" id="WP_008592721.1">
    <property type="nucleotide sequence ID" value="NZ_AMPQ01000045.1"/>
</dbReference>
<accession>K2H3Q6</accession>
<evidence type="ECO:0000313" key="2">
    <source>
        <dbReference type="EMBL" id="EKE30510.1"/>
    </source>
</evidence>
<name>K2H3Q6_9BACI</name>
<organism evidence="2 3">
    <name type="scientific">Salimicrobium jeotgali</name>
    <dbReference type="NCBI Taxonomy" id="1230341"/>
    <lineage>
        <taxon>Bacteria</taxon>
        <taxon>Bacillati</taxon>
        <taxon>Bacillota</taxon>
        <taxon>Bacilli</taxon>
        <taxon>Bacillales</taxon>
        <taxon>Bacillaceae</taxon>
        <taxon>Salimicrobium</taxon>
    </lineage>
</organism>
<dbReference type="AlphaFoldDB" id="K2H3Q6"/>
<dbReference type="Proteomes" id="UP000011746">
    <property type="component" value="Unassembled WGS sequence"/>
</dbReference>
<dbReference type="OrthoDB" id="2678920at2"/>
<evidence type="ECO:0000313" key="3">
    <source>
        <dbReference type="Proteomes" id="UP000011746"/>
    </source>
</evidence>
<evidence type="ECO:0000313" key="1">
    <source>
        <dbReference type="EMBL" id="AKG05509.1"/>
    </source>
</evidence>
<sequence length="137" mass="15736">MSLGFKARKQIDDYIELLAFSKATRFYPTAVSRHASVTPSEAFNYLLEQKSGPGNEVSLMWELQCPNLDCIKTISLSEEKHAGGEVECPRCGFEFELDSTDFIPVFVINQEYKDYVLAEHQEEHEKKKLKNLTEVLR</sequence>
<dbReference type="EMBL" id="AMPQ01000045">
    <property type="protein sequence ID" value="EKE30510.1"/>
    <property type="molecule type" value="Genomic_DNA"/>
</dbReference>